<proteinExistence type="predicted"/>
<accession>A0ABV0Z774</accession>
<gene>
    <name evidence="1" type="ORF">AMECASPLE_036327</name>
</gene>
<dbReference type="Proteomes" id="UP001469553">
    <property type="component" value="Unassembled WGS sequence"/>
</dbReference>
<comment type="caution">
    <text evidence="1">The sequence shown here is derived from an EMBL/GenBank/DDBJ whole genome shotgun (WGS) entry which is preliminary data.</text>
</comment>
<evidence type="ECO:0000313" key="1">
    <source>
        <dbReference type="EMBL" id="MEQ2301460.1"/>
    </source>
</evidence>
<evidence type="ECO:0000313" key="2">
    <source>
        <dbReference type="Proteomes" id="UP001469553"/>
    </source>
</evidence>
<reference evidence="1 2" key="1">
    <citation type="submission" date="2021-06" db="EMBL/GenBank/DDBJ databases">
        <authorList>
            <person name="Palmer J.M."/>
        </authorList>
    </citation>
    <scope>NUCLEOTIDE SEQUENCE [LARGE SCALE GENOMIC DNA]</scope>
    <source>
        <strain evidence="1 2">AS_MEX2019</strain>
        <tissue evidence="1">Muscle</tissue>
    </source>
</reference>
<protein>
    <submittedName>
        <fullName evidence="1">Uncharacterized protein</fullName>
    </submittedName>
</protein>
<sequence length="91" mass="9557">MEGQTSPSTPLALMTLPGYRLRIQDFVDLCQRNHLLINAGKTNEAGGGSLQEGSEHALPAEEAEILGSSGGAPEDFVHSVVVSAIFYGVVC</sequence>
<keyword evidence="2" id="KW-1185">Reference proteome</keyword>
<organism evidence="1 2">
    <name type="scientific">Ameca splendens</name>
    <dbReference type="NCBI Taxonomy" id="208324"/>
    <lineage>
        <taxon>Eukaryota</taxon>
        <taxon>Metazoa</taxon>
        <taxon>Chordata</taxon>
        <taxon>Craniata</taxon>
        <taxon>Vertebrata</taxon>
        <taxon>Euteleostomi</taxon>
        <taxon>Actinopterygii</taxon>
        <taxon>Neopterygii</taxon>
        <taxon>Teleostei</taxon>
        <taxon>Neoteleostei</taxon>
        <taxon>Acanthomorphata</taxon>
        <taxon>Ovalentaria</taxon>
        <taxon>Atherinomorphae</taxon>
        <taxon>Cyprinodontiformes</taxon>
        <taxon>Goodeidae</taxon>
        <taxon>Ameca</taxon>
    </lineage>
</organism>
<dbReference type="EMBL" id="JAHRIP010052739">
    <property type="protein sequence ID" value="MEQ2301460.1"/>
    <property type="molecule type" value="Genomic_DNA"/>
</dbReference>
<name>A0ABV0Z774_9TELE</name>